<feature type="compositionally biased region" description="Acidic residues" evidence="12">
    <location>
        <begin position="468"/>
        <end position="477"/>
    </location>
</feature>
<dbReference type="Pfam" id="PF02630">
    <property type="entry name" value="SCO1-SenC"/>
    <property type="match status" value="1"/>
</dbReference>
<dbReference type="GO" id="GO:0005739">
    <property type="term" value="C:mitochondrion"/>
    <property type="evidence" value="ECO:0007669"/>
    <property type="project" value="GOC"/>
</dbReference>
<keyword evidence="7 11" id="KW-0539">Nucleus</keyword>
<dbReference type="PROSITE" id="PS51352">
    <property type="entry name" value="THIOREDOXIN_2"/>
    <property type="match status" value="1"/>
</dbReference>
<dbReference type="GO" id="GO:0006367">
    <property type="term" value="P:transcription initiation at RNA polymerase II promoter"/>
    <property type="evidence" value="ECO:0007669"/>
    <property type="project" value="InterPro"/>
</dbReference>
<evidence type="ECO:0000256" key="12">
    <source>
        <dbReference type="SAM" id="MobiDB-lite"/>
    </source>
</evidence>
<feature type="chain" id="PRO_5033230652" description="Transcription initiation factor IIF subunit alpha" evidence="13">
    <location>
        <begin position="21"/>
        <end position="718"/>
    </location>
</feature>
<dbReference type="FunFam" id="3.40.30.10:FF:000013">
    <property type="entry name" value="Blast:Protein SCO1 homolog, mitochondrial"/>
    <property type="match status" value="1"/>
</dbReference>
<keyword evidence="9" id="KW-0479">Metal-binding</keyword>
<feature type="domain" description="Thioredoxin" evidence="14">
    <location>
        <begin position="42"/>
        <end position="214"/>
    </location>
</feature>
<name>A0A0N4UIP9_DRAME</name>
<evidence type="ECO:0000256" key="3">
    <source>
        <dbReference type="ARBA" id="ARBA00023008"/>
    </source>
</evidence>
<comment type="subcellular location">
    <subcellularLocation>
        <location evidence="1 11">Nucleus</location>
    </subcellularLocation>
</comment>
<evidence type="ECO:0000313" key="15">
    <source>
        <dbReference type="EMBL" id="VDN60102.1"/>
    </source>
</evidence>
<dbReference type="PANTHER" id="PTHR12151">
    <property type="entry name" value="ELECTRON TRANSPORT PROTIN SCO1/SENC FAMILY MEMBER"/>
    <property type="match status" value="1"/>
</dbReference>
<keyword evidence="10" id="KW-1015">Disulfide bond</keyword>
<dbReference type="InterPro" id="IPR008851">
    <property type="entry name" value="TFIIF-alpha"/>
</dbReference>
<comment type="function">
    <text evidence="8 11">TFIIF is a general transcription initiation factor that binds to RNA polymerase II and helps to recruit it to the initiation complex in collaboration with TFIIB. It promotes transcription elongation.</text>
</comment>
<dbReference type="SUPFAM" id="SSF46785">
    <property type="entry name" value="Winged helix' DNA-binding domain"/>
    <property type="match status" value="1"/>
</dbReference>
<keyword evidence="3 9" id="KW-0186">Copper</keyword>
<feature type="region of interest" description="Disordered" evidence="12">
    <location>
        <begin position="516"/>
        <end position="537"/>
    </location>
</feature>
<dbReference type="Proteomes" id="UP000038040">
    <property type="component" value="Unplaced"/>
</dbReference>
<dbReference type="Gene3D" id="1.10.10.10">
    <property type="entry name" value="Winged helix-like DNA-binding domain superfamily/Winged helix DNA-binding domain"/>
    <property type="match status" value="1"/>
</dbReference>
<evidence type="ECO:0000256" key="2">
    <source>
        <dbReference type="ARBA" id="ARBA00010996"/>
    </source>
</evidence>
<feature type="compositionally biased region" description="Basic residues" evidence="12">
    <location>
        <begin position="440"/>
        <end position="454"/>
    </location>
</feature>
<evidence type="ECO:0000259" key="14">
    <source>
        <dbReference type="PROSITE" id="PS51352"/>
    </source>
</evidence>
<feature type="binding site" evidence="9">
    <location>
        <position position="174"/>
    </location>
    <ligand>
        <name>Cu cation</name>
        <dbReference type="ChEBI" id="CHEBI:23378"/>
    </ligand>
</feature>
<evidence type="ECO:0000256" key="11">
    <source>
        <dbReference type="RuleBase" id="RU366044"/>
    </source>
</evidence>
<keyword evidence="13" id="KW-0732">Signal</keyword>
<evidence type="ECO:0000256" key="7">
    <source>
        <dbReference type="ARBA" id="ARBA00023242"/>
    </source>
</evidence>
<evidence type="ECO:0000256" key="9">
    <source>
        <dbReference type="PIRSR" id="PIRSR603782-1"/>
    </source>
</evidence>
<reference evidence="18" key="1">
    <citation type="submission" date="2017-02" db="UniProtKB">
        <authorList>
            <consortium name="WormBaseParasite"/>
        </authorList>
    </citation>
    <scope>IDENTIFICATION</scope>
</reference>
<dbReference type="STRING" id="318479.A0A0N4UIP9"/>
<gene>
    <name evidence="15" type="ORF">DME_LOCUS10075</name>
</gene>
<dbReference type="OrthoDB" id="76676at2759"/>
<dbReference type="WBParaSite" id="DME_0000749001-mRNA-1">
    <property type="protein sequence ID" value="DME_0000749001-mRNA-1"/>
    <property type="gene ID" value="DME_0000749001"/>
</dbReference>
<keyword evidence="5 11" id="KW-0238">DNA-binding</keyword>
<feature type="signal peptide" evidence="13">
    <location>
        <begin position="1"/>
        <end position="20"/>
    </location>
</feature>
<dbReference type="InterPro" id="IPR036388">
    <property type="entry name" value="WH-like_DNA-bd_sf"/>
</dbReference>
<feature type="region of interest" description="Disordered" evidence="12">
    <location>
        <begin position="415"/>
        <end position="498"/>
    </location>
</feature>
<dbReference type="GO" id="GO:0005634">
    <property type="term" value="C:nucleus"/>
    <property type="evidence" value="ECO:0007669"/>
    <property type="project" value="UniProtKB-SubCell"/>
</dbReference>
<dbReference type="EMBL" id="UYYG01001201">
    <property type="protein sequence ID" value="VDN60102.1"/>
    <property type="molecule type" value="Genomic_DNA"/>
</dbReference>
<feature type="compositionally biased region" description="Acidic residues" evidence="12">
    <location>
        <begin position="521"/>
        <end position="532"/>
    </location>
</feature>
<dbReference type="Proteomes" id="UP000274756">
    <property type="component" value="Unassembled WGS sequence"/>
</dbReference>
<dbReference type="PANTHER" id="PTHR12151:SF5">
    <property type="entry name" value="AT19154P"/>
    <property type="match status" value="1"/>
</dbReference>
<feature type="disulfide bond" description="Redox-active" evidence="10">
    <location>
        <begin position="80"/>
        <end position="84"/>
    </location>
</feature>
<feature type="compositionally biased region" description="Basic and acidic residues" evidence="12">
    <location>
        <begin position="488"/>
        <end position="498"/>
    </location>
</feature>
<protein>
    <recommendedName>
        <fullName evidence="11">Transcription initiation factor IIF subunit alpha</fullName>
    </recommendedName>
</protein>
<keyword evidence="6 11" id="KW-0804">Transcription</keyword>
<dbReference type="CDD" id="cd02968">
    <property type="entry name" value="SCO"/>
    <property type="match status" value="1"/>
</dbReference>
<dbReference type="InterPro" id="IPR036390">
    <property type="entry name" value="WH_DNA-bd_sf"/>
</dbReference>
<accession>A0A0N4UIP9</accession>
<feature type="binding site" evidence="9">
    <location>
        <position position="84"/>
    </location>
    <ligand>
        <name>Cu cation</name>
        <dbReference type="ChEBI" id="CHEBI:23378"/>
    </ligand>
</feature>
<dbReference type="AlphaFoldDB" id="A0A0N4UIP9"/>
<comment type="similarity">
    <text evidence="11">Belongs to the TFIIF alpha subunit family.</text>
</comment>
<dbReference type="InterPro" id="IPR011039">
    <property type="entry name" value="TFIIF_interaction"/>
</dbReference>
<dbReference type="GO" id="GO:0003677">
    <property type="term" value="F:DNA binding"/>
    <property type="evidence" value="ECO:0007669"/>
    <property type="project" value="UniProtKB-KW"/>
</dbReference>
<keyword evidence="17" id="KW-1185">Reference proteome</keyword>
<comment type="similarity">
    <text evidence="2">Belongs to the SCO1/2 family.</text>
</comment>
<evidence type="ECO:0000256" key="5">
    <source>
        <dbReference type="ARBA" id="ARBA00023125"/>
    </source>
</evidence>
<evidence type="ECO:0000313" key="16">
    <source>
        <dbReference type="Proteomes" id="UP000038040"/>
    </source>
</evidence>
<evidence type="ECO:0000256" key="10">
    <source>
        <dbReference type="PIRSR" id="PIRSR603782-2"/>
    </source>
</evidence>
<dbReference type="Pfam" id="PF05793">
    <property type="entry name" value="TFIIF_alpha"/>
    <property type="match status" value="2"/>
</dbReference>
<dbReference type="SUPFAM" id="SSF52833">
    <property type="entry name" value="Thioredoxin-like"/>
    <property type="match status" value="1"/>
</dbReference>
<evidence type="ECO:0000313" key="17">
    <source>
        <dbReference type="Proteomes" id="UP000274756"/>
    </source>
</evidence>
<evidence type="ECO:0000256" key="8">
    <source>
        <dbReference type="ARBA" id="ARBA00025232"/>
    </source>
</evidence>
<dbReference type="GO" id="GO:0033617">
    <property type="term" value="P:mitochondrial respiratory chain complex IV assembly"/>
    <property type="evidence" value="ECO:0007669"/>
    <property type="project" value="TreeGrafter"/>
</dbReference>
<dbReference type="GO" id="GO:0032968">
    <property type="term" value="P:positive regulation of transcription elongation by RNA polymerase II"/>
    <property type="evidence" value="ECO:0007669"/>
    <property type="project" value="InterPro"/>
</dbReference>
<evidence type="ECO:0000256" key="1">
    <source>
        <dbReference type="ARBA" id="ARBA00004123"/>
    </source>
</evidence>
<dbReference type="InterPro" id="IPR013766">
    <property type="entry name" value="Thioredoxin_domain"/>
</dbReference>
<evidence type="ECO:0000256" key="13">
    <source>
        <dbReference type="SAM" id="SignalP"/>
    </source>
</evidence>
<feature type="compositionally biased region" description="Acidic residues" evidence="12">
    <location>
        <begin position="421"/>
        <end position="435"/>
    </location>
</feature>
<keyword evidence="4 11" id="KW-0805">Transcription regulation</keyword>
<feature type="binding site" evidence="9">
    <location>
        <position position="80"/>
    </location>
    <ligand>
        <name>Cu cation</name>
        <dbReference type="ChEBI" id="CHEBI:23378"/>
    </ligand>
</feature>
<sequence length="718" mass="82708">MFKTWLSLLSFLQNIFLFNGTKISKQKIQNEVEQEMRRKTVIGKARIGGPWELVDTDGNVGGSETLKGKWLLIYFGFTHCPDVCPDEIEKMVKAVDILDQDKERNFEVIPVFISVDPTRDTIERVKEYCLEFSPKLRGFTGAKDQVDRVTKTFRVYYSQGPSTPTAPDDYIVDHTVIKYLVDPDGNFQDFYGKPFYFFYYFHYFYLFLVIRMSNVSKSSEYIVRVPKRNPARRYSILKFNGTLKVDPSRWASSDISIQMIREDMKSQFSGAEIKQEYGEGSEYGKAAREEARRKKYGHRSIAHIYDNQPWKLTIADSSGKERKFRSIREGGAGEHAVYWVFLKSGDEFHAHKVDDWYQFLPAITHRTLDIDQAEEQFRQRNRVLNQFALKAQIQQQLKAMDEDDEQIVKNAKALKIKDESSSSDESGESDKDEETLEKSNKKKKARRDMKKNDKKQRVDNADEIAAYESDDGDDEGREFDYMSDSGSDSDRDQVPMEQKVDEAMVAVGDETGLRKLIGSDDFSDSASSDDDDPTKKLLEAAEDDVKKRFQDIEERGGLSICFQIFFFLYFSSLSFFLFPDSSGSDSDDPDREVSSALFLPGKPVEEVTSSSSAKKRSLEDDPIEIVEAKKLKPNEQSYVLSQPQFEGLNDETVRRYLRRKPHTTKELLSKFKSKCGDMEKSEIVQKLATILKRIEPHQFKQKQGKKEVLFFSLSNTVA</sequence>
<dbReference type="Gene3D" id="3.40.30.10">
    <property type="entry name" value="Glutaredoxin"/>
    <property type="match status" value="1"/>
</dbReference>
<evidence type="ECO:0000256" key="6">
    <source>
        <dbReference type="ARBA" id="ARBA00023163"/>
    </source>
</evidence>
<dbReference type="InterPro" id="IPR036249">
    <property type="entry name" value="Thioredoxin-like_sf"/>
</dbReference>
<dbReference type="SUPFAM" id="SSF50916">
    <property type="entry name" value="Rap30/74 interaction domains"/>
    <property type="match status" value="1"/>
</dbReference>
<dbReference type="InterPro" id="IPR003782">
    <property type="entry name" value="SCO1/SenC"/>
</dbReference>
<evidence type="ECO:0000313" key="18">
    <source>
        <dbReference type="WBParaSite" id="DME_0000749001-mRNA-1"/>
    </source>
</evidence>
<reference evidence="15 17" key="2">
    <citation type="submission" date="2018-11" db="EMBL/GenBank/DDBJ databases">
        <authorList>
            <consortium name="Pathogen Informatics"/>
        </authorList>
    </citation>
    <scope>NUCLEOTIDE SEQUENCE [LARGE SCALE GENOMIC DNA]</scope>
</reference>
<proteinExistence type="inferred from homology"/>
<evidence type="ECO:0000256" key="4">
    <source>
        <dbReference type="ARBA" id="ARBA00023015"/>
    </source>
</evidence>
<organism evidence="16 18">
    <name type="scientific">Dracunculus medinensis</name>
    <name type="common">Guinea worm</name>
    <dbReference type="NCBI Taxonomy" id="318479"/>
    <lineage>
        <taxon>Eukaryota</taxon>
        <taxon>Metazoa</taxon>
        <taxon>Ecdysozoa</taxon>
        <taxon>Nematoda</taxon>
        <taxon>Chromadorea</taxon>
        <taxon>Rhabditida</taxon>
        <taxon>Spirurina</taxon>
        <taxon>Dracunculoidea</taxon>
        <taxon>Dracunculidae</taxon>
        <taxon>Dracunculus</taxon>
    </lineage>
</organism>
<dbReference type="GO" id="GO:0046872">
    <property type="term" value="F:metal ion binding"/>
    <property type="evidence" value="ECO:0007669"/>
    <property type="project" value="UniProtKB-KW"/>
</dbReference>